<organism evidence="2 3">
    <name type="scientific">Tanacetum coccineum</name>
    <dbReference type="NCBI Taxonomy" id="301880"/>
    <lineage>
        <taxon>Eukaryota</taxon>
        <taxon>Viridiplantae</taxon>
        <taxon>Streptophyta</taxon>
        <taxon>Embryophyta</taxon>
        <taxon>Tracheophyta</taxon>
        <taxon>Spermatophyta</taxon>
        <taxon>Magnoliopsida</taxon>
        <taxon>eudicotyledons</taxon>
        <taxon>Gunneridae</taxon>
        <taxon>Pentapetalae</taxon>
        <taxon>asterids</taxon>
        <taxon>campanulids</taxon>
        <taxon>Asterales</taxon>
        <taxon>Asteraceae</taxon>
        <taxon>Asteroideae</taxon>
        <taxon>Anthemideae</taxon>
        <taxon>Anthemidinae</taxon>
        <taxon>Tanacetum</taxon>
    </lineage>
</organism>
<evidence type="ECO:0000313" key="2">
    <source>
        <dbReference type="EMBL" id="GJT76566.1"/>
    </source>
</evidence>
<dbReference type="EMBL" id="BQNB010018635">
    <property type="protein sequence ID" value="GJT76566.1"/>
    <property type="molecule type" value="Genomic_DNA"/>
</dbReference>
<gene>
    <name evidence="2" type="ORF">Tco_1043291</name>
</gene>
<accession>A0ABQ5GLS5</accession>
<keyword evidence="3" id="KW-1185">Reference proteome</keyword>
<comment type="caution">
    <text evidence="2">The sequence shown here is derived from an EMBL/GenBank/DDBJ whole genome shotgun (WGS) entry which is preliminary data.</text>
</comment>
<reference evidence="2" key="1">
    <citation type="journal article" date="2022" name="Int. J. Mol. Sci.">
        <title>Draft Genome of Tanacetum Coccineum: Genomic Comparison of Closely Related Tanacetum-Family Plants.</title>
        <authorList>
            <person name="Yamashiro T."/>
            <person name="Shiraishi A."/>
            <person name="Nakayama K."/>
            <person name="Satake H."/>
        </authorList>
    </citation>
    <scope>NUCLEOTIDE SEQUENCE</scope>
</reference>
<evidence type="ECO:0000256" key="1">
    <source>
        <dbReference type="SAM" id="MobiDB-lite"/>
    </source>
</evidence>
<sequence>MLNSSTRLFSFQFSSIDGLDAILKNVWIKLHGVPVMAFSEDGLSDIATMLGTSLMLDSYTSDMCMQSWGRSSYARAIIELRANLELKENIVECPKNLGTSETKNLKKPSQTPRGVLVGPNVGFKPAKQVYQPVSKKPTANTSGNKKKNVVPNKEVSKSNSFDVLNLVENDAALGTNGENLWKKVDSSGDYDSDDEVALDDNEMASFLAKNDGYSTNSLVEQWKESHRDYDYDYDPYDDDMHERQEINEKIQSIYDNLDIKVRVRKKK</sequence>
<evidence type="ECO:0000313" key="3">
    <source>
        <dbReference type="Proteomes" id="UP001151760"/>
    </source>
</evidence>
<name>A0ABQ5GLS5_9ASTR</name>
<dbReference type="Proteomes" id="UP001151760">
    <property type="component" value="Unassembled WGS sequence"/>
</dbReference>
<evidence type="ECO:0008006" key="4">
    <source>
        <dbReference type="Google" id="ProtNLM"/>
    </source>
</evidence>
<feature type="region of interest" description="Disordered" evidence="1">
    <location>
        <begin position="131"/>
        <end position="150"/>
    </location>
</feature>
<proteinExistence type="predicted"/>
<protein>
    <recommendedName>
        <fullName evidence="4">DUF4283 domain-containing protein</fullName>
    </recommendedName>
</protein>
<reference evidence="2" key="2">
    <citation type="submission" date="2022-01" db="EMBL/GenBank/DDBJ databases">
        <authorList>
            <person name="Yamashiro T."/>
            <person name="Shiraishi A."/>
            <person name="Satake H."/>
            <person name="Nakayama K."/>
        </authorList>
    </citation>
    <scope>NUCLEOTIDE SEQUENCE</scope>
</reference>